<protein>
    <submittedName>
        <fullName evidence="2">Putative antirestriction protein</fullName>
        <ecNumber evidence="2">2.7.7.-</ecNumber>
    </submittedName>
</protein>
<evidence type="ECO:0000313" key="2">
    <source>
        <dbReference type="EMBL" id="SXD97483.1"/>
    </source>
</evidence>
<gene>
    <name evidence="2" type="primary">traC_1</name>
    <name evidence="2" type="ORF">SAMEA3538780_03477</name>
</gene>
<proteinExistence type="predicted"/>
<reference evidence="2 3" key="1">
    <citation type="submission" date="2018-08" db="EMBL/GenBank/DDBJ databases">
        <authorList>
            <consortium name="Pathogen Informatics"/>
        </authorList>
    </citation>
    <scope>NUCLEOTIDE SEQUENCE [LARGE SCALE GENOMIC DNA]</scope>
    <source>
        <strain evidence="2 3">EuSCAPE_IT371</strain>
    </source>
</reference>
<organism evidence="2 3">
    <name type="scientific">Klebsiella quasivariicola</name>
    <dbReference type="NCBI Taxonomy" id="2026240"/>
    <lineage>
        <taxon>Bacteria</taxon>
        <taxon>Pseudomonadati</taxon>
        <taxon>Pseudomonadota</taxon>
        <taxon>Gammaproteobacteria</taxon>
        <taxon>Enterobacterales</taxon>
        <taxon>Enterobacteriaceae</taxon>
        <taxon>Klebsiella/Raoultella group</taxon>
        <taxon>Klebsiella</taxon>
        <taxon>Klebsiella pneumoniae complex</taxon>
    </lineage>
</organism>
<dbReference type="Pfam" id="PF08401">
    <property type="entry name" value="ArdcN"/>
    <property type="match status" value="1"/>
</dbReference>
<dbReference type="EMBL" id="UJZG01000011">
    <property type="protein sequence ID" value="SXD97483.1"/>
    <property type="molecule type" value="Genomic_DNA"/>
</dbReference>
<accession>A0A8B4TYN4</accession>
<dbReference type="GO" id="GO:0003697">
    <property type="term" value="F:single-stranded DNA binding"/>
    <property type="evidence" value="ECO:0007669"/>
    <property type="project" value="InterPro"/>
</dbReference>
<sequence>MNRSNDLYQKVTDEIIAALEKGVIPWIRPRREGEPIVPMNALSGRFYHGINIPLLWNSAERQGYESDRWLTFTQIRNAGGNVRKGEKSKLAAQQREVVDSYGNTVLDANGNPKVASYAVVLEFGLFNIQQCEDLPQAFSQPVMMVDDPIAAAEQIARQSVVTITHRRLDRAYYSPGRDCIICCTLSSSLRVRIITARYCMS</sequence>
<dbReference type="GO" id="GO:0016779">
    <property type="term" value="F:nucleotidyltransferase activity"/>
    <property type="evidence" value="ECO:0007669"/>
    <property type="project" value="UniProtKB-KW"/>
</dbReference>
<keyword evidence="2" id="KW-0548">Nucleotidyltransferase</keyword>
<dbReference type="Proteomes" id="UP000257712">
    <property type="component" value="Unassembled WGS sequence"/>
</dbReference>
<evidence type="ECO:0000313" key="3">
    <source>
        <dbReference type="Proteomes" id="UP000257712"/>
    </source>
</evidence>
<dbReference type="InterPro" id="IPR013610">
    <property type="entry name" value="ArdC_N"/>
</dbReference>
<dbReference type="EC" id="2.7.7.-" evidence="2"/>
<dbReference type="AlphaFoldDB" id="A0A8B4TYN4"/>
<name>A0A8B4TYN4_9ENTR</name>
<comment type="caution">
    <text evidence="2">The sequence shown here is derived from an EMBL/GenBank/DDBJ whole genome shotgun (WGS) entry which is preliminary data.</text>
</comment>
<keyword evidence="2" id="KW-0808">Transferase</keyword>
<feature type="domain" description="N-terminal" evidence="1">
    <location>
        <begin position="5"/>
        <end position="91"/>
    </location>
</feature>
<evidence type="ECO:0000259" key="1">
    <source>
        <dbReference type="Pfam" id="PF08401"/>
    </source>
</evidence>